<feature type="transmembrane region" description="Helical" evidence="9">
    <location>
        <begin position="341"/>
        <end position="363"/>
    </location>
</feature>
<feature type="transmembrane region" description="Helical" evidence="9">
    <location>
        <begin position="474"/>
        <end position="494"/>
    </location>
</feature>
<dbReference type="Proteomes" id="UP001516464">
    <property type="component" value="Unassembled WGS sequence"/>
</dbReference>
<keyword evidence="6 9" id="KW-0067">ATP-binding</keyword>
<evidence type="ECO:0000256" key="6">
    <source>
        <dbReference type="ARBA" id="ARBA00022840"/>
    </source>
</evidence>
<feature type="transmembrane region" description="Helical" evidence="9">
    <location>
        <begin position="107"/>
        <end position="129"/>
    </location>
</feature>
<feature type="transmembrane region" description="Helical" evidence="9">
    <location>
        <begin position="302"/>
        <end position="320"/>
    </location>
</feature>
<evidence type="ECO:0000256" key="8">
    <source>
        <dbReference type="ARBA" id="ARBA00023136"/>
    </source>
</evidence>
<evidence type="ECO:0000313" key="10">
    <source>
        <dbReference type="EMBL" id="KAF7683814.1"/>
    </source>
</evidence>
<keyword evidence="5 9" id="KW-0547">Nucleotide-binding</keyword>
<protein>
    <recommendedName>
        <fullName evidence="9">ADP,ATP carrier protein</fullName>
    </recommendedName>
</protein>
<comment type="caution">
    <text evidence="10">The sequence shown here is derived from an EMBL/GenBank/DDBJ whole genome shotgun (WGS) entry which is preliminary data.</text>
</comment>
<evidence type="ECO:0000256" key="4">
    <source>
        <dbReference type="ARBA" id="ARBA00022692"/>
    </source>
</evidence>
<keyword evidence="7 9" id="KW-1133">Transmembrane helix</keyword>
<feature type="transmembrane region" description="Helical" evidence="9">
    <location>
        <begin position="71"/>
        <end position="95"/>
    </location>
</feature>
<evidence type="ECO:0000256" key="5">
    <source>
        <dbReference type="ARBA" id="ARBA00022741"/>
    </source>
</evidence>
<dbReference type="PANTHER" id="PTHR31187:SF1">
    <property type="entry name" value="ADP,ATP CARRIER PROTEIN 1"/>
    <property type="match status" value="1"/>
</dbReference>
<keyword evidence="8 9" id="KW-0472">Membrane</keyword>
<accession>A0ABQ7I0F1</accession>
<dbReference type="SUPFAM" id="SSF103473">
    <property type="entry name" value="MFS general substrate transporter"/>
    <property type="match status" value="1"/>
</dbReference>
<feature type="transmembrane region" description="Helical" evidence="9">
    <location>
        <begin position="207"/>
        <end position="229"/>
    </location>
</feature>
<dbReference type="Pfam" id="PF03219">
    <property type="entry name" value="TLC"/>
    <property type="match status" value="1"/>
</dbReference>
<organism evidence="10 11">
    <name type="scientific">Astathelohania contejeani</name>
    <dbReference type="NCBI Taxonomy" id="164912"/>
    <lineage>
        <taxon>Eukaryota</taxon>
        <taxon>Fungi</taxon>
        <taxon>Fungi incertae sedis</taxon>
        <taxon>Microsporidia</taxon>
        <taxon>Astathelohaniidae</taxon>
        <taxon>Astathelohania</taxon>
    </lineage>
</organism>
<sequence length="549" mass="61573">MESESMNNYDRLPRESEIEAEANTPGIFGRIIRIAKIERPKFCCLAAMFFFIALVYSLMRDLKDSFVIEKQGAAAIAFLKTVFITPASIISVLIIQKALNKYTTSQIFRVVTMIFGVYFIFYGVILIRLGEYFEPDKFWASDRFGEGKMGLRKLEFLYSPILTINAWTASLLYISSELWGNLVLSLLFLSYSNEICPPKQSLRFTPLYFIVSNIGLIISGCFIYFMTIFKETQSYRNYQYLQQGLFIIAGISCVAILLLHYYLEKSILSKPLYIVESATKKKKSKAKVGFVEGLIEMSYSKVLLAMCGIVFFYFVGYNIGETSYKAAVSAFSSKENKAASTVILRNAAINQILIGLAVIFFLITPLTRVIEKGFWFVIALLPLIAVGGLGLVILAFATLNTAVNPKGKNIKWISNIIKSMGYTEKLNFEVTIGRIGSALFKITKYAAFDVCKEAISVKISSDIRPKAKGIYDGIVGKLGKSGSSIVINILYAIYDTKDPRDTSVPLFIFSLLGSVIWFIAIIYLNKKYNEAVNSNSDIDLGMKKGYEIK</sequence>
<comment type="similarity">
    <text evidence="2 9">Belongs to the ADP/ATP translocase tlc family.</text>
</comment>
<name>A0ABQ7I0F1_9MICR</name>
<gene>
    <name evidence="10" type="primary">ANC1_2</name>
    <name evidence="10" type="ORF">TCON_0988</name>
</gene>
<proteinExistence type="inferred from homology"/>
<comment type="subcellular location">
    <subcellularLocation>
        <location evidence="1 9">Membrane</location>
        <topology evidence="1 9">Multi-pass membrane protein</topology>
    </subcellularLocation>
</comment>
<feature type="transmembrane region" description="Helical" evidence="9">
    <location>
        <begin position="42"/>
        <end position="59"/>
    </location>
</feature>
<feature type="transmembrane region" description="Helical" evidence="9">
    <location>
        <begin position="375"/>
        <end position="399"/>
    </location>
</feature>
<dbReference type="InterPro" id="IPR004667">
    <property type="entry name" value="ADP_ATP_car_bac_type"/>
</dbReference>
<dbReference type="EMBL" id="SBIQ01000050">
    <property type="protein sequence ID" value="KAF7683814.1"/>
    <property type="molecule type" value="Genomic_DNA"/>
</dbReference>
<dbReference type="PANTHER" id="PTHR31187">
    <property type="match status" value="1"/>
</dbReference>
<evidence type="ECO:0000256" key="3">
    <source>
        <dbReference type="ARBA" id="ARBA00022448"/>
    </source>
</evidence>
<dbReference type="InterPro" id="IPR036259">
    <property type="entry name" value="MFS_trans_sf"/>
</dbReference>
<evidence type="ECO:0000256" key="7">
    <source>
        <dbReference type="ARBA" id="ARBA00022989"/>
    </source>
</evidence>
<evidence type="ECO:0000256" key="1">
    <source>
        <dbReference type="ARBA" id="ARBA00004141"/>
    </source>
</evidence>
<keyword evidence="11" id="KW-1185">Reference proteome</keyword>
<reference evidence="10 11" key="1">
    <citation type="submission" date="2019-01" db="EMBL/GenBank/DDBJ databases">
        <title>Genomes sequencing and comparative genomics of infectious freshwater microsporidia, Cucumispora dikerogammari and Thelohania contejeani.</title>
        <authorList>
            <person name="Cormier A."/>
            <person name="Giraud I."/>
            <person name="Wattier R."/>
            <person name="Teixeira M."/>
            <person name="Grandjean F."/>
            <person name="Rigaud T."/>
            <person name="Cordaux R."/>
        </authorList>
    </citation>
    <scope>NUCLEOTIDE SEQUENCE [LARGE SCALE GENOMIC DNA]</scope>
    <source>
        <strain evidence="10">T1</strain>
        <tissue evidence="10">Spores</tissue>
    </source>
</reference>
<evidence type="ECO:0000256" key="9">
    <source>
        <dbReference type="RuleBase" id="RU363121"/>
    </source>
</evidence>
<evidence type="ECO:0000313" key="11">
    <source>
        <dbReference type="Proteomes" id="UP001516464"/>
    </source>
</evidence>
<evidence type="ECO:0000256" key="2">
    <source>
        <dbReference type="ARBA" id="ARBA00007127"/>
    </source>
</evidence>
<feature type="transmembrane region" description="Helical" evidence="9">
    <location>
        <begin position="241"/>
        <end position="263"/>
    </location>
</feature>
<keyword evidence="3 9" id="KW-0813">Transport</keyword>
<feature type="transmembrane region" description="Helical" evidence="9">
    <location>
        <begin position="506"/>
        <end position="524"/>
    </location>
</feature>
<keyword evidence="4 9" id="KW-0812">Transmembrane</keyword>